<name>A0A383A4K8_9ZZZZ</name>
<dbReference type="AlphaFoldDB" id="A0A383A4K8"/>
<accession>A0A383A4K8</accession>
<sequence>IWVENDADTDAYTSTAITPITNYEYEQNEQDRKRQIKLLDPEYASLFINEFNDRMKESII</sequence>
<dbReference type="EMBL" id="UINC01189092">
    <property type="protein sequence ID" value="SVE02624.1"/>
    <property type="molecule type" value="Genomic_DNA"/>
</dbReference>
<reference evidence="1" key="1">
    <citation type="submission" date="2018-05" db="EMBL/GenBank/DDBJ databases">
        <authorList>
            <person name="Lanie J.A."/>
            <person name="Ng W.-L."/>
            <person name="Kazmierczak K.M."/>
            <person name="Andrzejewski T.M."/>
            <person name="Davidsen T.M."/>
            <person name="Wayne K.J."/>
            <person name="Tettelin H."/>
            <person name="Glass J.I."/>
            <person name="Rusch D."/>
            <person name="Podicherti R."/>
            <person name="Tsui H.-C.T."/>
            <person name="Winkler M.E."/>
        </authorList>
    </citation>
    <scope>NUCLEOTIDE SEQUENCE</scope>
</reference>
<feature type="non-terminal residue" evidence="1">
    <location>
        <position position="1"/>
    </location>
</feature>
<evidence type="ECO:0000313" key="1">
    <source>
        <dbReference type="EMBL" id="SVE02624.1"/>
    </source>
</evidence>
<proteinExistence type="predicted"/>
<gene>
    <name evidence="1" type="ORF">METZ01_LOCUS455478</name>
</gene>
<protein>
    <submittedName>
        <fullName evidence="1">Uncharacterized protein</fullName>
    </submittedName>
</protein>
<organism evidence="1">
    <name type="scientific">marine metagenome</name>
    <dbReference type="NCBI Taxonomy" id="408172"/>
    <lineage>
        <taxon>unclassified sequences</taxon>
        <taxon>metagenomes</taxon>
        <taxon>ecological metagenomes</taxon>
    </lineage>
</organism>